<accession>A4U0C1</accession>
<protein>
    <submittedName>
        <fullName evidence="2">Uncharacterized protein</fullName>
    </submittedName>
</protein>
<evidence type="ECO:0000256" key="1">
    <source>
        <dbReference type="SAM" id="MobiDB-lite"/>
    </source>
</evidence>
<name>A4U0C1_9PROT</name>
<feature type="region of interest" description="Disordered" evidence="1">
    <location>
        <begin position="1"/>
        <end position="23"/>
    </location>
</feature>
<reference evidence="2" key="1">
    <citation type="journal article" date="2007" name="J. Bacteriol.">
        <title>Comparative genome analysis of four magnetotactic bacteria reveals a complex set of group-specific genes implicated in magnetosome biomineralization and function.</title>
        <authorList>
            <person name="Richter M."/>
            <person name="Kube M."/>
            <person name="Bazylinski D.A."/>
            <person name="Lombardot T."/>
            <person name="Gloeckner F.O."/>
            <person name="Reinhardt R."/>
            <person name="Schueler D."/>
        </authorList>
    </citation>
    <scope>NUCLEOTIDE SEQUENCE</scope>
    <source>
        <strain evidence="2">MSR-1</strain>
    </source>
</reference>
<dbReference type="AlphaFoldDB" id="A4U0C1"/>
<proteinExistence type="predicted"/>
<dbReference type="EMBL" id="CU459003">
    <property type="protein sequence ID" value="CAM76328.1"/>
    <property type="molecule type" value="Genomic_DNA"/>
</dbReference>
<evidence type="ECO:0000313" key="2">
    <source>
        <dbReference type="EMBL" id="CAM76328.1"/>
    </source>
</evidence>
<organism evidence="2">
    <name type="scientific">Magnetospirillum gryphiswaldense</name>
    <dbReference type="NCBI Taxonomy" id="55518"/>
    <lineage>
        <taxon>Bacteria</taxon>
        <taxon>Pseudomonadati</taxon>
        <taxon>Pseudomonadota</taxon>
        <taxon>Alphaproteobacteria</taxon>
        <taxon>Rhodospirillales</taxon>
        <taxon>Rhodospirillaceae</taxon>
        <taxon>Magnetospirillum</taxon>
    </lineage>
</organism>
<gene>
    <name evidence="2" type="ORF">MGR_2132</name>
</gene>
<sequence>MVHGLPKVKAKTNRGLRPHAGTLGPSLFPNIRARTLPVRSARLHPLAEGRGLAAPQHTTDCGKIAVGKGYVCLTVFRPCITPPLPARVAALGV</sequence>
<feature type="compositionally biased region" description="Basic residues" evidence="1">
    <location>
        <begin position="1"/>
        <end position="17"/>
    </location>
</feature>